<accession>A0A3L8SJ79</accession>
<feature type="compositionally biased region" description="Polar residues" evidence="1">
    <location>
        <begin position="42"/>
        <end position="55"/>
    </location>
</feature>
<evidence type="ECO:0000256" key="1">
    <source>
        <dbReference type="SAM" id="MobiDB-lite"/>
    </source>
</evidence>
<comment type="caution">
    <text evidence="2">The sequence shown here is derived from an EMBL/GenBank/DDBJ whole genome shotgun (WGS) entry which is preliminary data.</text>
</comment>
<dbReference type="Proteomes" id="UP000276834">
    <property type="component" value="Unassembled WGS sequence"/>
</dbReference>
<reference evidence="2 3" key="1">
    <citation type="journal article" date="2018" name="Proc. R. Soc. B">
        <title>A non-coding region near Follistatin controls head colour polymorphism in the Gouldian finch.</title>
        <authorList>
            <person name="Toomey M.B."/>
            <person name="Marques C.I."/>
            <person name="Andrade P."/>
            <person name="Araujo P.M."/>
            <person name="Sabatino S."/>
            <person name="Gazda M.A."/>
            <person name="Afonso S."/>
            <person name="Lopes R.J."/>
            <person name="Corbo J.C."/>
            <person name="Carneiro M."/>
        </authorList>
    </citation>
    <scope>NUCLEOTIDE SEQUENCE [LARGE SCALE GENOMIC DNA]</scope>
    <source>
        <strain evidence="2">Red01</strain>
        <tissue evidence="2">Muscle</tissue>
    </source>
</reference>
<dbReference type="EMBL" id="QUSF01000018">
    <property type="protein sequence ID" value="RLW02507.1"/>
    <property type="molecule type" value="Genomic_DNA"/>
</dbReference>
<gene>
    <name evidence="2" type="ORF">DV515_00007186</name>
</gene>
<evidence type="ECO:0000313" key="3">
    <source>
        <dbReference type="Proteomes" id="UP000276834"/>
    </source>
</evidence>
<protein>
    <submittedName>
        <fullName evidence="2">Uncharacterized protein</fullName>
    </submittedName>
</protein>
<feature type="region of interest" description="Disordered" evidence="1">
    <location>
        <begin position="1"/>
        <end position="63"/>
    </location>
</feature>
<sequence length="81" mass="8522">MDLDNLDEAQPKAPTPPEFLSLSSECVKSPKQVPAPRGAQKVPQSFGNSSPSTGITHLPLPLPPGSLKQLGSFQAFPKEVG</sequence>
<dbReference type="AlphaFoldDB" id="A0A3L8SJ79"/>
<evidence type="ECO:0000313" key="2">
    <source>
        <dbReference type="EMBL" id="RLW02507.1"/>
    </source>
</evidence>
<proteinExistence type="predicted"/>
<organism evidence="2 3">
    <name type="scientific">Chloebia gouldiae</name>
    <name type="common">Gouldian finch</name>
    <name type="synonym">Erythrura gouldiae</name>
    <dbReference type="NCBI Taxonomy" id="44316"/>
    <lineage>
        <taxon>Eukaryota</taxon>
        <taxon>Metazoa</taxon>
        <taxon>Chordata</taxon>
        <taxon>Craniata</taxon>
        <taxon>Vertebrata</taxon>
        <taxon>Euteleostomi</taxon>
        <taxon>Archelosauria</taxon>
        <taxon>Archosauria</taxon>
        <taxon>Dinosauria</taxon>
        <taxon>Saurischia</taxon>
        <taxon>Theropoda</taxon>
        <taxon>Coelurosauria</taxon>
        <taxon>Aves</taxon>
        <taxon>Neognathae</taxon>
        <taxon>Neoaves</taxon>
        <taxon>Telluraves</taxon>
        <taxon>Australaves</taxon>
        <taxon>Passeriformes</taxon>
        <taxon>Passeroidea</taxon>
        <taxon>Passeridae</taxon>
        <taxon>Chloebia</taxon>
    </lineage>
</organism>
<keyword evidence="3" id="KW-1185">Reference proteome</keyword>
<name>A0A3L8SJ79_CHLGU</name>